<gene>
    <name evidence="4" type="ORF">VSH64_27050</name>
</gene>
<protein>
    <submittedName>
        <fullName evidence="4">Alpha/beta hydrolase domain-containing protein</fullName>
    </submittedName>
</protein>
<dbReference type="RefSeq" id="WP_326565518.1">
    <property type="nucleotide sequence ID" value="NZ_CP142149.1"/>
</dbReference>
<sequence>MSGNRTQRRLRTTILLAPLTLLLAATPALAAPAVPSGSAASAASKPPTTAPGNGPATITGPIPAQGKPGDPAHDYVFYSTPYNLKKAGYEEEEFFISGTATRYNPNPTVDQQKQAATPMGTTPYTTRIVVRRPVKPAKSAGVAVVDWQNVTAGHDIDTEWGTSADYYVRNGWTWVGASVQRVGVNGATTGGTAGLGLTQWSPQRYGSLDVTNGGAVTDDSQSFDIYTQIAQLLKGRGKKNPLADLGIDRVYAGGASQSGRYLGVYYNTVQPLRHAYDGFLFALSDSSLPPREGVGTKAIRVYTENDVYRGAGVPSKTAPDSDTLRTWEIAGASHVPAYSTGTDPTDFRTTLGAIQSREFGEQAPFACTNPGPSQVESWAVFHAAYDALDKWVSRGIAPRRAAPLALIDPGPPATLARDPLGLAQGGIRLPDVETPTGLNDGINSPANLDNPLSSFCVLYGTHRDFDAGVLKSLYYNNNDYRQQVSDVVQRLENQHFLLPEDGKTLVEQAAKRKLF</sequence>
<evidence type="ECO:0000313" key="5">
    <source>
        <dbReference type="Proteomes" id="UP001330812"/>
    </source>
</evidence>
<proteinExistence type="predicted"/>
<feature type="domain" description="Alpha/beta hydrolase" evidence="3">
    <location>
        <begin position="59"/>
        <end position="506"/>
    </location>
</feature>
<accession>A0ABZ1HY89</accession>
<dbReference type="Pfam" id="PF20091">
    <property type="entry name" value="Abhydrolase_10"/>
    <property type="match status" value="1"/>
</dbReference>
<feature type="compositionally biased region" description="Low complexity" evidence="1">
    <location>
        <begin position="36"/>
        <end position="63"/>
    </location>
</feature>
<feature type="region of interest" description="Disordered" evidence="1">
    <location>
        <begin position="36"/>
        <end position="70"/>
    </location>
</feature>
<dbReference type="EMBL" id="CP142149">
    <property type="protein sequence ID" value="WSE26537.1"/>
    <property type="molecule type" value="Genomic_DNA"/>
</dbReference>
<evidence type="ECO:0000259" key="3">
    <source>
        <dbReference type="Pfam" id="PF20091"/>
    </source>
</evidence>
<organism evidence="4 5">
    <name type="scientific">Amycolatopsis rhabdoformis</name>
    <dbReference type="NCBI Taxonomy" id="1448059"/>
    <lineage>
        <taxon>Bacteria</taxon>
        <taxon>Bacillati</taxon>
        <taxon>Actinomycetota</taxon>
        <taxon>Actinomycetes</taxon>
        <taxon>Pseudonocardiales</taxon>
        <taxon>Pseudonocardiaceae</taxon>
        <taxon>Amycolatopsis</taxon>
    </lineage>
</organism>
<reference evidence="4 5" key="1">
    <citation type="journal article" date="2015" name="Int. J. Syst. Evol. Microbiol.">
        <title>Amycolatopsis rhabdoformis sp. nov., an actinomycete isolated from a tropical forest soil.</title>
        <authorList>
            <person name="Souza W.R."/>
            <person name="Silva R.E."/>
            <person name="Goodfellow M."/>
            <person name="Busarakam K."/>
            <person name="Figueiro F.S."/>
            <person name="Ferreira D."/>
            <person name="Rodrigues-Filho E."/>
            <person name="Moraes L.A.B."/>
            <person name="Zucchi T.D."/>
        </authorList>
    </citation>
    <scope>NUCLEOTIDE SEQUENCE [LARGE SCALE GENOMIC DNA]</scope>
    <source>
        <strain evidence="4 5">NCIMB 14900</strain>
    </source>
</reference>
<dbReference type="InterPro" id="IPR045394">
    <property type="entry name" value="Abhydrolase_dom"/>
</dbReference>
<feature type="chain" id="PRO_5047078226" evidence="2">
    <location>
        <begin position="31"/>
        <end position="515"/>
    </location>
</feature>
<dbReference type="GO" id="GO:0016787">
    <property type="term" value="F:hydrolase activity"/>
    <property type="evidence" value="ECO:0007669"/>
    <property type="project" value="UniProtKB-KW"/>
</dbReference>
<keyword evidence="2" id="KW-0732">Signal</keyword>
<evidence type="ECO:0000256" key="1">
    <source>
        <dbReference type="SAM" id="MobiDB-lite"/>
    </source>
</evidence>
<evidence type="ECO:0000313" key="4">
    <source>
        <dbReference type="EMBL" id="WSE26537.1"/>
    </source>
</evidence>
<evidence type="ECO:0000256" key="2">
    <source>
        <dbReference type="SAM" id="SignalP"/>
    </source>
</evidence>
<feature type="signal peptide" evidence="2">
    <location>
        <begin position="1"/>
        <end position="30"/>
    </location>
</feature>
<keyword evidence="4" id="KW-0378">Hydrolase</keyword>
<keyword evidence="5" id="KW-1185">Reference proteome</keyword>
<name>A0ABZ1HY89_9PSEU</name>
<dbReference type="Proteomes" id="UP001330812">
    <property type="component" value="Chromosome"/>
</dbReference>